<organism evidence="3 4">
    <name type="scientific">Arthrobacter cheniae</name>
    <dbReference type="NCBI Taxonomy" id="1258888"/>
    <lineage>
        <taxon>Bacteria</taxon>
        <taxon>Bacillati</taxon>
        <taxon>Actinomycetota</taxon>
        <taxon>Actinomycetes</taxon>
        <taxon>Micrococcales</taxon>
        <taxon>Micrococcaceae</taxon>
        <taxon>Arthrobacter</taxon>
    </lineage>
</organism>
<reference evidence="3 4" key="1">
    <citation type="submission" date="2018-09" db="EMBL/GenBank/DDBJ databases">
        <title>Novel species of Arthrobacter.</title>
        <authorList>
            <person name="Liu Q."/>
            <person name="Xin Y.-H."/>
        </authorList>
    </citation>
    <scope>NUCLEOTIDE SEQUENCE [LARGE SCALE GENOMIC DNA]</scope>
    <source>
        <strain evidence="3 4">Hz2</strain>
    </source>
</reference>
<feature type="transmembrane region" description="Helical" evidence="1">
    <location>
        <begin position="66"/>
        <end position="85"/>
    </location>
</feature>
<accession>A0A3A5MFB5</accession>
<dbReference type="InterPro" id="IPR008335">
    <property type="entry name" value="Mopterin_OxRdtase_euk"/>
</dbReference>
<dbReference type="InterPro" id="IPR036374">
    <property type="entry name" value="OxRdtase_Mopterin-bd_sf"/>
</dbReference>
<keyword evidence="1" id="KW-0812">Transmembrane</keyword>
<keyword evidence="4" id="KW-1185">Reference proteome</keyword>
<proteinExistence type="predicted"/>
<keyword evidence="1" id="KW-1133">Transmembrane helix</keyword>
<dbReference type="InterPro" id="IPR014756">
    <property type="entry name" value="Ig_E-set"/>
</dbReference>
<feature type="domain" description="Oxidoreductase molybdopterin-binding" evidence="2">
    <location>
        <begin position="245"/>
        <end position="394"/>
    </location>
</feature>
<dbReference type="SUPFAM" id="SSF81296">
    <property type="entry name" value="E set domains"/>
    <property type="match status" value="1"/>
</dbReference>
<dbReference type="GO" id="GO:0020037">
    <property type="term" value="F:heme binding"/>
    <property type="evidence" value="ECO:0007669"/>
    <property type="project" value="TreeGrafter"/>
</dbReference>
<dbReference type="EMBL" id="QZVT01000003">
    <property type="protein sequence ID" value="RJT80770.1"/>
    <property type="molecule type" value="Genomic_DNA"/>
</dbReference>
<keyword evidence="1" id="KW-0472">Membrane</keyword>
<comment type="caution">
    <text evidence="3">The sequence shown here is derived from an EMBL/GenBank/DDBJ whole genome shotgun (WGS) entry which is preliminary data.</text>
</comment>
<evidence type="ECO:0000259" key="2">
    <source>
        <dbReference type="Pfam" id="PF00174"/>
    </source>
</evidence>
<sequence>MIRRRTWAAAAGALAVGLGVIGGELAAAALSPSVTPVSAVGSAVIDVLPPGVKDWAISWFGAADKAVLLVTMAVLIAVIALAAGVLEYRRAFAGRAVVIVFGGVGTLAVASRPQSSLVSFVAPVVAAVVAILVLTALIKALRVWVRSGEDGSTGSPSARRRFLQGAGGAALVAAATGAAATGVRSSQSTVAQQRSAIRLPAPTETTAPPPHTGSFVPEGAELDVPGISDLVTASDDFYRIDTALVVPVVDPATWSLRVTGLVDREVEITFDDLLALPLIERYITLACVSNTVGGDLTGNARWLGWPVRELLARAGVRPEADMVLSRSVDGFTAGTPLEALTDARDALIAVGMNGEPLPVEHGFPVRLVVPGLYGYVSATKWVSELEVTRFADDKAYWSTRGWSERGPVKTSSRVDVPRPNARVPAGVVVVAGVAWAQHRGVEAVEVRVNGGPWQRATLARPISADTWCQYSAALELEAGSHTVQSRAVDREGDVQSEAFVDPAPDGAEGLHTVTFTVT</sequence>
<dbReference type="OrthoDB" id="9795587at2"/>
<dbReference type="GO" id="GO:0008482">
    <property type="term" value="F:sulfite oxidase activity"/>
    <property type="evidence" value="ECO:0007669"/>
    <property type="project" value="TreeGrafter"/>
</dbReference>
<dbReference type="PRINTS" id="PR00407">
    <property type="entry name" value="EUMOPTERIN"/>
</dbReference>
<feature type="transmembrane region" description="Helical" evidence="1">
    <location>
        <begin position="92"/>
        <end position="111"/>
    </location>
</feature>
<dbReference type="AlphaFoldDB" id="A0A3A5MFB5"/>
<protein>
    <submittedName>
        <fullName evidence="3">Oxidoreductase</fullName>
    </submittedName>
</protein>
<dbReference type="GO" id="GO:0006790">
    <property type="term" value="P:sulfur compound metabolic process"/>
    <property type="evidence" value="ECO:0007669"/>
    <property type="project" value="TreeGrafter"/>
</dbReference>
<dbReference type="Gene3D" id="3.90.420.10">
    <property type="entry name" value="Oxidoreductase, molybdopterin-binding domain"/>
    <property type="match status" value="1"/>
</dbReference>
<gene>
    <name evidence="3" type="ORF">D6T63_06005</name>
</gene>
<dbReference type="Proteomes" id="UP000272560">
    <property type="component" value="Unassembled WGS sequence"/>
</dbReference>
<dbReference type="PANTHER" id="PTHR19372:SF7">
    <property type="entry name" value="SULFITE OXIDASE, MITOCHONDRIAL"/>
    <property type="match status" value="1"/>
</dbReference>
<evidence type="ECO:0000313" key="3">
    <source>
        <dbReference type="EMBL" id="RJT80770.1"/>
    </source>
</evidence>
<evidence type="ECO:0000313" key="4">
    <source>
        <dbReference type="Proteomes" id="UP000272560"/>
    </source>
</evidence>
<feature type="transmembrane region" description="Helical" evidence="1">
    <location>
        <begin position="117"/>
        <end position="141"/>
    </location>
</feature>
<feature type="transmembrane region" description="Helical" evidence="1">
    <location>
        <begin position="162"/>
        <end position="183"/>
    </location>
</feature>
<name>A0A3A5MFB5_9MICC</name>
<dbReference type="Pfam" id="PF00174">
    <property type="entry name" value="Oxidored_molyb"/>
    <property type="match status" value="1"/>
</dbReference>
<dbReference type="PANTHER" id="PTHR19372">
    <property type="entry name" value="SULFITE REDUCTASE"/>
    <property type="match status" value="1"/>
</dbReference>
<dbReference type="RefSeq" id="WP_120148117.1">
    <property type="nucleotide sequence ID" value="NZ_QZVT01000003.1"/>
</dbReference>
<dbReference type="GO" id="GO:0043546">
    <property type="term" value="F:molybdopterin cofactor binding"/>
    <property type="evidence" value="ECO:0007669"/>
    <property type="project" value="TreeGrafter"/>
</dbReference>
<dbReference type="SUPFAM" id="SSF56524">
    <property type="entry name" value="Oxidoreductase molybdopterin-binding domain"/>
    <property type="match status" value="1"/>
</dbReference>
<evidence type="ECO:0000256" key="1">
    <source>
        <dbReference type="SAM" id="Phobius"/>
    </source>
</evidence>
<dbReference type="InterPro" id="IPR000572">
    <property type="entry name" value="OxRdtase_Mopterin-bd_dom"/>
</dbReference>
<dbReference type="Gene3D" id="2.60.40.650">
    <property type="match status" value="1"/>
</dbReference>